<keyword evidence="5" id="KW-0812">Transmembrane</keyword>
<evidence type="ECO:0000256" key="11">
    <source>
        <dbReference type="ARBA" id="ARBA00023136"/>
    </source>
</evidence>
<keyword evidence="10" id="KW-0482">Metalloprotease</keyword>
<organism evidence="14 15">
    <name type="scientific">Chitinophaga barathri</name>
    <dbReference type="NCBI Taxonomy" id="1647451"/>
    <lineage>
        <taxon>Bacteria</taxon>
        <taxon>Pseudomonadati</taxon>
        <taxon>Bacteroidota</taxon>
        <taxon>Chitinophagia</taxon>
        <taxon>Chitinophagales</taxon>
        <taxon>Chitinophagaceae</taxon>
        <taxon>Chitinophaga</taxon>
    </lineage>
</organism>
<dbReference type="AlphaFoldDB" id="A0A3N4MRZ9"/>
<comment type="caution">
    <text evidence="14">The sequence shown here is derived from an EMBL/GenBank/DDBJ whole genome shotgun (WGS) entry which is preliminary data.</text>
</comment>
<evidence type="ECO:0000256" key="9">
    <source>
        <dbReference type="ARBA" id="ARBA00022989"/>
    </source>
</evidence>
<evidence type="ECO:0000256" key="10">
    <source>
        <dbReference type="ARBA" id="ARBA00023049"/>
    </source>
</evidence>
<name>A0A3N4MRZ9_9BACT</name>
<comment type="cofactor">
    <cofactor evidence="1">
        <name>Mn(2+)</name>
        <dbReference type="ChEBI" id="CHEBI:29035"/>
    </cofactor>
</comment>
<evidence type="ECO:0000256" key="4">
    <source>
        <dbReference type="ARBA" id="ARBA00022670"/>
    </source>
</evidence>
<comment type="cofactor">
    <cofactor evidence="2">
        <name>Co(2+)</name>
        <dbReference type="ChEBI" id="CHEBI:48828"/>
    </cofactor>
</comment>
<keyword evidence="6" id="KW-0479">Metal-binding</keyword>
<dbReference type="GO" id="GO:0006508">
    <property type="term" value="P:proteolysis"/>
    <property type="evidence" value="ECO:0007669"/>
    <property type="project" value="UniProtKB-KW"/>
</dbReference>
<feature type="chain" id="PRO_5017955671" evidence="13">
    <location>
        <begin position="23"/>
        <end position="1205"/>
    </location>
</feature>
<evidence type="ECO:0000256" key="8">
    <source>
        <dbReference type="ARBA" id="ARBA00022801"/>
    </source>
</evidence>
<protein>
    <submittedName>
        <fullName evidence="14">TraB/GumN family protein</fullName>
    </submittedName>
</protein>
<dbReference type="GO" id="GO:0016020">
    <property type="term" value="C:membrane"/>
    <property type="evidence" value="ECO:0007669"/>
    <property type="project" value="UniProtKB-SubCell"/>
</dbReference>
<accession>A0A3N4MRZ9</accession>
<keyword evidence="9" id="KW-1133">Transmembrane helix</keyword>
<keyword evidence="7 13" id="KW-0732">Signal</keyword>
<evidence type="ECO:0000256" key="12">
    <source>
        <dbReference type="ARBA" id="ARBA00023180"/>
    </source>
</evidence>
<dbReference type="RefSeq" id="WP_120515512.1">
    <property type="nucleotide sequence ID" value="NZ_RMBX01000002.1"/>
</dbReference>
<evidence type="ECO:0000256" key="3">
    <source>
        <dbReference type="ARBA" id="ARBA00004479"/>
    </source>
</evidence>
<keyword evidence="12" id="KW-0325">Glycoprotein</keyword>
<dbReference type="GO" id="GO:0004222">
    <property type="term" value="F:metalloendopeptidase activity"/>
    <property type="evidence" value="ECO:0007669"/>
    <property type="project" value="TreeGrafter"/>
</dbReference>
<evidence type="ECO:0000256" key="5">
    <source>
        <dbReference type="ARBA" id="ARBA00022692"/>
    </source>
</evidence>
<evidence type="ECO:0000256" key="1">
    <source>
        <dbReference type="ARBA" id="ARBA00001936"/>
    </source>
</evidence>
<sequence>MKYLQRSVLVCLLLATCSVGFAQNNQKYQGLLWEITGKNLAKPSYLFGTMHVSNKLAFNLSDSFYHCIRNADVVSLETDPQQLQEDFSKSKMLMISSSYMNTLSRRSLMPRDAFTISSYGDLVRNGLTYRPEMINHLLYRSFSSQEDFEEDTFLDMYIYQVGSKLGKKATGVESFEESERLMLEAYRDAAKESRNKRNNSSSYDTNPAETRNLLNDAYRRGDLDLLDSLSSKQNNSPAFLEKFLYKRNENMFKVIDSIIRKQSLFAGVGAAHLPGERGLIYMLRKAGYTVRPVSIANRDSEQKDQLEKMKAPVVFQPYTSPDGWIKAELPGKLYNFSNLTMLQQLQYADLANGAYYLVSRIKTNALSLGQSEEDVLKKVDSLLYENIPGKIISRKEIKNSGYSGFDIRNRTRRGDLQRYNIFVTPFEIFIFKISGNGEYAAGEEADRFFASVHLKPVPAPEWAMYDPAEGSFSVKLPHAPVHSNNVALRSMSKRQEYEALDKKTGNSFLIIRKTIPDYSLLEEDTVELSFAEESFQQSQFIKQQKSRRLFTWMGHPCLEIVNQNTDNSFTQTRFLLQGPNYYVLSARYQHDKKTAQDFFNTFSLRNPQYNNFRTHKDTALYFSVQTAVKGEDRDISEDLLENNGSNEEYTDYLYSVKEQKFQSDSTGETIHVTFQKIHRYFSVKDSAEYWNDKAKQLSNNGDLVIHSKKYEKLPGWETCLYQMRDTNSTKNFLYKVYLRKGAVYTLSAITDNIAGPSSFITTFYDTFTPEDTMAGTSIYRNKTPLLLEDFYSKDSSFRKQARQSIVNVNYRNEDAPALIRMIKGWSATEKNYFEVKTDMIEQLGSIKHPDILPFLRQAYQAANDTSALQYGILTALLHQQTREAHDVFRELVLKEIPVFGDVNQPSGLFTPLYDSLRLSAALFPDLLQFTALTDYKNQVYTLMAELTDSGYLHPDVYKEQINQIAFDARVNLQKQLSAEQRMDDKDEDREETYSISVANMENYPLHNFAILLLPYKDTNKNAERFFSRYETMKSSGQQILRAQLYLRNKLPVPDSLLEDIAGREKYRVKLWEALEEIGAANRFPKKYSRQESIARSILYNAETYDDKIDTLVLLGKQQTMHRFRKGTVYFYKYRGKDDTRWQLAISGMQPDNEKECSPGDALTQLTELPYQADKPLPEQFTKVIRHVKYRNRYGWESPNQAFNID</sequence>
<keyword evidence="11" id="KW-0472">Membrane</keyword>
<dbReference type="PANTHER" id="PTHR31120">
    <property type="entry name" value="METALLOPROTEASE TIKI"/>
    <property type="match status" value="1"/>
</dbReference>
<evidence type="ECO:0000256" key="13">
    <source>
        <dbReference type="SAM" id="SignalP"/>
    </source>
</evidence>
<dbReference type="CDD" id="cd14789">
    <property type="entry name" value="Tiki"/>
    <property type="match status" value="1"/>
</dbReference>
<feature type="signal peptide" evidence="13">
    <location>
        <begin position="1"/>
        <end position="22"/>
    </location>
</feature>
<proteinExistence type="predicted"/>
<keyword evidence="15" id="KW-1185">Reference proteome</keyword>
<keyword evidence="4" id="KW-0645">Protease</keyword>
<gene>
    <name evidence="14" type="ORF">EG028_03950</name>
</gene>
<keyword evidence="8" id="KW-0378">Hydrolase</keyword>
<dbReference type="InterPro" id="IPR040230">
    <property type="entry name" value="TIKI1/2-like"/>
</dbReference>
<evidence type="ECO:0000313" key="15">
    <source>
        <dbReference type="Proteomes" id="UP000279089"/>
    </source>
</evidence>
<dbReference type="GO" id="GO:0046872">
    <property type="term" value="F:metal ion binding"/>
    <property type="evidence" value="ECO:0007669"/>
    <property type="project" value="UniProtKB-KW"/>
</dbReference>
<evidence type="ECO:0000256" key="7">
    <source>
        <dbReference type="ARBA" id="ARBA00022729"/>
    </source>
</evidence>
<dbReference type="GO" id="GO:0030178">
    <property type="term" value="P:negative regulation of Wnt signaling pathway"/>
    <property type="evidence" value="ECO:0007669"/>
    <property type="project" value="InterPro"/>
</dbReference>
<reference evidence="15" key="1">
    <citation type="submission" date="2018-11" db="EMBL/GenBank/DDBJ databases">
        <title>Chitinophaga lutea sp.nov., isolate from arsenic contaminated soil.</title>
        <authorList>
            <person name="Zong Y."/>
        </authorList>
    </citation>
    <scope>NUCLEOTIDE SEQUENCE [LARGE SCALE GENOMIC DNA]</scope>
    <source>
        <strain evidence="15">YLT18</strain>
    </source>
</reference>
<dbReference type="EMBL" id="RMBX01000002">
    <property type="protein sequence ID" value="RPD42339.1"/>
    <property type="molecule type" value="Genomic_DNA"/>
</dbReference>
<evidence type="ECO:0000313" key="14">
    <source>
        <dbReference type="EMBL" id="RPD42339.1"/>
    </source>
</evidence>
<dbReference type="Pfam" id="PF01963">
    <property type="entry name" value="TraB_PrgY_gumN"/>
    <property type="match status" value="1"/>
</dbReference>
<comment type="subcellular location">
    <subcellularLocation>
        <location evidence="3">Membrane</location>
        <topology evidence="3">Single-pass type I membrane protein</topology>
    </subcellularLocation>
</comment>
<dbReference type="PANTHER" id="PTHR31120:SF6">
    <property type="entry name" value="METALLOPROTEASE TIKI HOMOLOG"/>
    <property type="match status" value="1"/>
</dbReference>
<evidence type="ECO:0000256" key="2">
    <source>
        <dbReference type="ARBA" id="ARBA00001941"/>
    </source>
</evidence>
<evidence type="ECO:0000256" key="6">
    <source>
        <dbReference type="ARBA" id="ARBA00022723"/>
    </source>
</evidence>
<dbReference type="InterPro" id="IPR002816">
    <property type="entry name" value="TraB/PrgY/GumN_fam"/>
</dbReference>
<dbReference type="Proteomes" id="UP000279089">
    <property type="component" value="Unassembled WGS sequence"/>
</dbReference>
<dbReference type="OrthoDB" id="9798714at2"/>